<dbReference type="OrthoDB" id="1881052at2759"/>
<dbReference type="InterPro" id="IPR057904">
    <property type="entry name" value="Nal1_C"/>
</dbReference>
<reference evidence="4" key="1">
    <citation type="submission" date="2020-06" db="EMBL/GenBank/DDBJ databases">
        <title>WGS assembly of Ceratodon purpureus strain R40.</title>
        <authorList>
            <person name="Carey S.B."/>
            <person name="Jenkins J."/>
            <person name="Shu S."/>
            <person name="Lovell J.T."/>
            <person name="Sreedasyam A."/>
            <person name="Maumus F."/>
            <person name="Tiley G.P."/>
            <person name="Fernandez-Pozo N."/>
            <person name="Barry K."/>
            <person name="Chen C."/>
            <person name="Wang M."/>
            <person name="Lipzen A."/>
            <person name="Daum C."/>
            <person name="Saski C.A."/>
            <person name="Payton A.C."/>
            <person name="Mcbreen J.C."/>
            <person name="Conrad R.E."/>
            <person name="Kollar L.M."/>
            <person name="Olsson S."/>
            <person name="Huttunen S."/>
            <person name="Landis J.B."/>
            <person name="Wickett N.J."/>
            <person name="Johnson M.G."/>
            <person name="Rensing S.A."/>
            <person name="Grimwood J."/>
            <person name="Schmutz J."/>
            <person name="Mcdaniel S.F."/>
        </authorList>
    </citation>
    <scope>NUCLEOTIDE SEQUENCE</scope>
    <source>
        <strain evidence="4">R40</strain>
    </source>
</reference>
<evidence type="ECO:0000259" key="3">
    <source>
        <dbReference type="Pfam" id="PF25819"/>
    </source>
</evidence>
<name>A0A8T0J3A7_CERPU</name>
<protein>
    <submittedName>
        <fullName evidence="4">Uncharacterized protein</fullName>
    </submittedName>
</protein>
<accession>A0A8T0J3A7</accession>
<evidence type="ECO:0000313" key="4">
    <source>
        <dbReference type="EMBL" id="KAG0589361.1"/>
    </source>
</evidence>
<evidence type="ECO:0000313" key="5">
    <source>
        <dbReference type="Proteomes" id="UP000822688"/>
    </source>
</evidence>
<feature type="domain" description="Nal1 C-terminal" evidence="3">
    <location>
        <begin position="203"/>
        <end position="471"/>
    </location>
</feature>
<dbReference type="EMBL" id="CM026421">
    <property type="protein sequence ID" value="KAG0589361.1"/>
    <property type="molecule type" value="Genomic_DNA"/>
</dbReference>
<dbReference type="Pfam" id="PF25608">
    <property type="entry name" value="NAL1_N"/>
    <property type="match status" value="1"/>
</dbReference>
<feature type="region of interest" description="Disordered" evidence="1">
    <location>
        <begin position="1"/>
        <end position="62"/>
    </location>
</feature>
<proteinExistence type="predicted"/>
<dbReference type="SUPFAM" id="SSF50494">
    <property type="entry name" value="Trypsin-like serine proteases"/>
    <property type="match status" value="1"/>
</dbReference>
<evidence type="ECO:0000256" key="1">
    <source>
        <dbReference type="SAM" id="MobiDB-lite"/>
    </source>
</evidence>
<dbReference type="InterPro" id="IPR057905">
    <property type="entry name" value="Nal1_N"/>
</dbReference>
<dbReference type="PANTHER" id="PTHR31521:SF2">
    <property type="entry name" value="EXPRESSED PROTEIN"/>
    <property type="match status" value="1"/>
</dbReference>
<organism evidence="4 5">
    <name type="scientific">Ceratodon purpureus</name>
    <name type="common">Fire moss</name>
    <name type="synonym">Dicranum purpureum</name>
    <dbReference type="NCBI Taxonomy" id="3225"/>
    <lineage>
        <taxon>Eukaryota</taxon>
        <taxon>Viridiplantae</taxon>
        <taxon>Streptophyta</taxon>
        <taxon>Embryophyta</taxon>
        <taxon>Bryophyta</taxon>
        <taxon>Bryophytina</taxon>
        <taxon>Bryopsida</taxon>
        <taxon>Dicranidae</taxon>
        <taxon>Pseudoditrichales</taxon>
        <taxon>Ditrichaceae</taxon>
        <taxon>Ceratodon</taxon>
    </lineage>
</organism>
<dbReference type="AlphaFoldDB" id="A0A8T0J3A7"/>
<comment type="caution">
    <text evidence="4">The sequence shown here is derived from an EMBL/GenBank/DDBJ whole genome shotgun (WGS) entry which is preliminary data.</text>
</comment>
<dbReference type="InterPro" id="IPR057906">
    <property type="entry name" value="Nal1"/>
</dbReference>
<dbReference type="PANTHER" id="PTHR31521">
    <property type="entry name" value="EXPRESSED PROTEIN"/>
    <property type="match status" value="1"/>
</dbReference>
<dbReference type="InterPro" id="IPR009003">
    <property type="entry name" value="Peptidase_S1_PA"/>
</dbReference>
<sequence>MGDECTMVNNGGASGDGNGARAPGTKRSGTSLRRRSKQSRTEPMGSVNACPEGHETSNGVVPAQPCTHGAPYLLWPGDRVFGTADERAAYFNGLQKSCETMLYSSGKPGGQQASTLLDLMTIRAFHSLALRRYSLGTALGFRTRGGEMTNIPAIIVFVARKVSSAWLEDHQILPEHVEGPGALWCDIDVVEFTYYGIPTGPPREQTYTELVDGLRGIDPHIGAGTQVASQETFGTLGAIVRSQSGKRQVGFLTNRHVAVDLDYPSQKMFHPLPPNLGQGVYLGAVERATSFIKDDLWYGVFAGMNLETYVRADGAFVPFADSFDKAYITTLLRGVGPIGEVERVDLQQKIGCVIGRQVVKLGRSSGCTKGKITAYAVEYNDEKGVCFFTDLLVVGENKQTFDTEGDSGSLILYTAKDKSEKARPVGLIWGGTANRGRLKLKEEHGPENWTSGVDVGRLLDVLQLDLITSDEMLQDAILAQELAMPMPMQMSNRQILRMPACTHSRELSHEGSGVVQGGPQPPAAKEPMVFSMLKGNTVASTDLAEEELCRGFSESSVVNEKKNFVLLDLNDKNCC</sequence>
<gene>
    <name evidence="4" type="ORF">KC19_1G015800</name>
</gene>
<dbReference type="Pfam" id="PF25819">
    <property type="entry name" value="Nal1_C"/>
    <property type="match status" value="1"/>
</dbReference>
<evidence type="ECO:0000259" key="2">
    <source>
        <dbReference type="Pfam" id="PF25608"/>
    </source>
</evidence>
<feature type="domain" description="Nal1 N-terminal" evidence="2">
    <location>
        <begin position="111"/>
        <end position="190"/>
    </location>
</feature>
<dbReference type="Proteomes" id="UP000822688">
    <property type="component" value="Chromosome 1"/>
</dbReference>
<keyword evidence="5" id="KW-1185">Reference proteome</keyword>